<sequence>MRSGVEGIEKQRLRRNGEASIHIGMEAEHLALQLKVVWQRYKVKQNWI</sequence>
<evidence type="ECO:0000313" key="1">
    <source>
        <dbReference type="EMBL" id="MBX67743.1"/>
    </source>
</evidence>
<reference evidence="1" key="1">
    <citation type="submission" date="2018-02" db="EMBL/GenBank/DDBJ databases">
        <title>Rhizophora mucronata_Transcriptome.</title>
        <authorList>
            <person name="Meera S.P."/>
            <person name="Sreeshan A."/>
            <person name="Augustine A."/>
        </authorList>
    </citation>
    <scope>NUCLEOTIDE SEQUENCE</scope>
    <source>
        <tissue evidence="1">Leaf</tissue>
    </source>
</reference>
<name>A0A2P2QL92_RHIMU</name>
<organism evidence="1">
    <name type="scientific">Rhizophora mucronata</name>
    <name type="common">Asiatic mangrove</name>
    <dbReference type="NCBI Taxonomy" id="61149"/>
    <lineage>
        <taxon>Eukaryota</taxon>
        <taxon>Viridiplantae</taxon>
        <taxon>Streptophyta</taxon>
        <taxon>Embryophyta</taxon>
        <taxon>Tracheophyta</taxon>
        <taxon>Spermatophyta</taxon>
        <taxon>Magnoliopsida</taxon>
        <taxon>eudicotyledons</taxon>
        <taxon>Gunneridae</taxon>
        <taxon>Pentapetalae</taxon>
        <taxon>rosids</taxon>
        <taxon>fabids</taxon>
        <taxon>Malpighiales</taxon>
        <taxon>Rhizophoraceae</taxon>
        <taxon>Rhizophora</taxon>
    </lineage>
</organism>
<proteinExistence type="predicted"/>
<accession>A0A2P2QL92</accession>
<protein>
    <submittedName>
        <fullName evidence="1">Uncharacterized protein</fullName>
    </submittedName>
</protein>
<dbReference type="EMBL" id="GGEC01087259">
    <property type="protein sequence ID" value="MBX67743.1"/>
    <property type="molecule type" value="Transcribed_RNA"/>
</dbReference>
<dbReference type="AlphaFoldDB" id="A0A2P2QL92"/>